<comment type="similarity">
    <text evidence="1">Belongs to the bacterial ring-hydroxylating dioxygenase beta subunit family.</text>
</comment>
<keyword evidence="3" id="KW-0223">Dioxygenase</keyword>
<sequence length="195" mass="22910">MEEIPESETEAGVATMPITARRTAPSVDVCRELEQFLFEEADLLDTWQFDAWLTMLADDIHYWAPVRENLFHRQRKNEMAAPGGSAHFDETREHLAERVDRLKTHQAWAEEPASRTRHLVTNIRVFETDNPDEFEVESSFYVFRTRSERDFDSVVGKRFDVIRRVDDSAYGFQLARRKIVFDMAMLLVKNLSLFY</sequence>
<reference evidence="3 4" key="1">
    <citation type="submission" date="2024-04" db="EMBL/GenBank/DDBJ databases">
        <title>Isolation of an actinomycete strain from pig manure.</title>
        <authorList>
            <person name="Gong T."/>
            <person name="Yu Z."/>
            <person name="An M."/>
            <person name="Wei C."/>
            <person name="Yang W."/>
            <person name="Liu L."/>
        </authorList>
    </citation>
    <scope>NUCLEOTIDE SEQUENCE [LARGE SCALE GENOMIC DNA]</scope>
    <source>
        <strain evidence="3 4">ZF39</strain>
    </source>
</reference>
<gene>
    <name evidence="3" type="ORF">AADG42_01710</name>
</gene>
<dbReference type="Pfam" id="PF00866">
    <property type="entry name" value="Ring_hydroxyl_B"/>
    <property type="match status" value="1"/>
</dbReference>
<dbReference type="SUPFAM" id="SSF54427">
    <property type="entry name" value="NTF2-like"/>
    <property type="match status" value="1"/>
</dbReference>
<evidence type="ECO:0000313" key="3">
    <source>
        <dbReference type="EMBL" id="XAN06076.1"/>
    </source>
</evidence>
<dbReference type="Proteomes" id="UP001442841">
    <property type="component" value="Chromosome"/>
</dbReference>
<evidence type="ECO:0000256" key="2">
    <source>
        <dbReference type="ARBA" id="ARBA00023002"/>
    </source>
</evidence>
<keyword evidence="2 3" id="KW-0560">Oxidoreductase</keyword>
<dbReference type="CDD" id="cd00667">
    <property type="entry name" value="ring_hydroxylating_dioxygenases_beta"/>
    <property type="match status" value="1"/>
</dbReference>
<dbReference type="PANTHER" id="PTHR41534:SF2">
    <property type="entry name" value="3-PHENYLPROPIONATE_CINNAMIC ACID DIOXYGENASE SUBUNIT BETA"/>
    <property type="match status" value="1"/>
</dbReference>
<evidence type="ECO:0000313" key="4">
    <source>
        <dbReference type="Proteomes" id="UP001442841"/>
    </source>
</evidence>
<name>A0ABZ3FJA4_9ACTN</name>
<evidence type="ECO:0000256" key="1">
    <source>
        <dbReference type="ARBA" id="ARBA00009570"/>
    </source>
</evidence>
<dbReference type="EMBL" id="CP154795">
    <property type="protein sequence ID" value="XAN06076.1"/>
    <property type="molecule type" value="Genomic_DNA"/>
</dbReference>
<dbReference type="InterPro" id="IPR000391">
    <property type="entry name" value="Rng_hydr_dOase-bsu"/>
</dbReference>
<dbReference type="EC" id="1.14.12.19" evidence="3"/>
<dbReference type="Gene3D" id="3.10.450.50">
    <property type="match status" value="1"/>
</dbReference>
<protein>
    <submittedName>
        <fullName evidence="3">3-phenylpropionate/cinnamic acid dioxygenase subunit beta</fullName>
        <ecNumber evidence="3">1.14.12.19</ecNumber>
    </submittedName>
</protein>
<accession>A0ABZ3FJA4</accession>
<organism evidence="3 4">
    <name type="scientific">Ammonicoccus fulvus</name>
    <dbReference type="NCBI Taxonomy" id="3138240"/>
    <lineage>
        <taxon>Bacteria</taxon>
        <taxon>Bacillati</taxon>
        <taxon>Actinomycetota</taxon>
        <taxon>Actinomycetes</taxon>
        <taxon>Propionibacteriales</taxon>
        <taxon>Propionibacteriaceae</taxon>
        <taxon>Ammonicoccus</taxon>
    </lineage>
</organism>
<dbReference type="RefSeq" id="WP_425307515.1">
    <property type="nucleotide sequence ID" value="NZ_CP154795.1"/>
</dbReference>
<dbReference type="InterPro" id="IPR032710">
    <property type="entry name" value="NTF2-like_dom_sf"/>
</dbReference>
<keyword evidence="4" id="KW-1185">Reference proteome</keyword>
<dbReference type="GO" id="GO:0008695">
    <property type="term" value="F:3-phenylpropionate dioxygenase activity"/>
    <property type="evidence" value="ECO:0007669"/>
    <property type="project" value="UniProtKB-EC"/>
</dbReference>
<dbReference type="NCBIfam" id="NF007479">
    <property type="entry name" value="PRK10069.1"/>
    <property type="match status" value="1"/>
</dbReference>
<proteinExistence type="inferred from homology"/>
<dbReference type="PANTHER" id="PTHR41534">
    <property type="entry name" value="BLR3401 PROTEIN"/>
    <property type="match status" value="1"/>
</dbReference>